<dbReference type="SUPFAM" id="SSF101967">
    <property type="entry name" value="Adhesin YadA, collagen-binding domain"/>
    <property type="match status" value="1"/>
</dbReference>
<dbReference type="InterPro" id="IPR011049">
    <property type="entry name" value="Serralysin-like_metalloprot_C"/>
</dbReference>
<evidence type="ECO:0000313" key="2">
    <source>
        <dbReference type="Proteomes" id="UP000199601"/>
    </source>
</evidence>
<name>A0A0U1D0N7_9MYCO</name>
<organism evidence="1 2">
    <name type="scientific">Mycobacterium europaeum</name>
    <dbReference type="NCBI Taxonomy" id="761804"/>
    <lineage>
        <taxon>Bacteria</taxon>
        <taxon>Bacillati</taxon>
        <taxon>Actinomycetota</taxon>
        <taxon>Actinomycetes</taxon>
        <taxon>Mycobacteriales</taxon>
        <taxon>Mycobacteriaceae</taxon>
        <taxon>Mycobacterium</taxon>
        <taxon>Mycobacterium simiae complex</taxon>
    </lineage>
</organism>
<dbReference type="Proteomes" id="UP000199601">
    <property type="component" value="Unassembled WGS sequence"/>
</dbReference>
<dbReference type="EMBL" id="CTEC01000001">
    <property type="protein sequence ID" value="CQD03845.1"/>
    <property type="molecule type" value="Genomic_DNA"/>
</dbReference>
<dbReference type="AlphaFoldDB" id="A0A0U1D0N7"/>
<accession>A0A0U1D0N7</accession>
<reference evidence="2" key="1">
    <citation type="submission" date="2015-03" db="EMBL/GenBank/DDBJ databases">
        <authorList>
            <person name="Urmite Genomes"/>
        </authorList>
    </citation>
    <scope>NUCLEOTIDE SEQUENCE [LARGE SCALE GENOMIC DNA]</scope>
    <source>
        <strain evidence="2">CSUR P1344</strain>
    </source>
</reference>
<keyword evidence="2" id="KW-1185">Reference proteome</keyword>
<proteinExistence type="predicted"/>
<gene>
    <name evidence="1" type="ORF">BN000_00664</name>
</gene>
<protein>
    <submittedName>
        <fullName evidence="1">Uncharacterized protein</fullName>
    </submittedName>
</protein>
<sequence length="339" mass="33504">MAQQKINASTQVQAGTVTATEVDASVIVAAGTNAFTGPQSMGGNKLTSVANGVATSDAVNLGQLQSMLAGFSMKATAQACCTGAETFTIASGAVTTINGTAIDGVAVAVGDTVLVPTAPAASGTGTAVASGLGTNEPANGLYTVTAIATNISVSRAADLSGSISPAGAFVLVEAGTDYKGTAFWVSNPSSPDTGFTYGTTTMQWQEFPLGSGVTSLSVTDTNGFNASVANPTTSPAISIETTVTGIMKGNGTAASAAVAGTDYLAPSSLANRETPTGSLNGSNTAFTLANTPNSGSEMVFLNGILLQAGSGNDYTIAGNAITMAVAPAATDRLEVTYWF</sequence>
<dbReference type="RefSeq" id="WP_090418426.1">
    <property type="nucleotide sequence ID" value="NZ_CTEC01000001.1"/>
</dbReference>
<evidence type="ECO:0000313" key="1">
    <source>
        <dbReference type="EMBL" id="CQD03845.1"/>
    </source>
</evidence>